<evidence type="ECO:0000256" key="4">
    <source>
        <dbReference type="ARBA" id="ARBA00022989"/>
    </source>
</evidence>
<feature type="domain" description="ABC3 transporter permease C-terminal" evidence="7">
    <location>
        <begin position="669"/>
        <end position="787"/>
    </location>
</feature>
<keyword evidence="5 6" id="KW-0472">Membrane</keyword>
<organism evidence="9 10">
    <name type="scientific">Litoreibacter roseus</name>
    <dbReference type="NCBI Taxonomy" id="2601869"/>
    <lineage>
        <taxon>Bacteria</taxon>
        <taxon>Pseudomonadati</taxon>
        <taxon>Pseudomonadota</taxon>
        <taxon>Alphaproteobacteria</taxon>
        <taxon>Rhodobacterales</taxon>
        <taxon>Roseobacteraceae</taxon>
        <taxon>Litoreibacter</taxon>
    </lineage>
</organism>
<evidence type="ECO:0000313" key="10">
    <source>
        <dbReference type="Proteomes" id="UP000436822"/>
    </source>
</evidence>
<dbReference type="InterPro" id="IPR038766">
    <property type="entry name" value="Membrane_comp_ABC_pdt"/>
</dbReference>
<feature type="domain" description="MacB-like periplasmic core" evidence="8">
    <location>
        <begin position="445"/>
        <end position="635"/>
    </location>
</feature>
<feature type="transmembrane region" description="Helical" evidence="6">
    <location>
        <begin position="223"/>
        <end position="246"/>
    </location>
</feature>
<dbReference type="Pfam" id="PF12704">
    <property type="entry name" value="MacB_PCD"/>
    <property type="match status" value="1"/>
</dbReference>
<feature type="transmembrane region" description="Helical" evidence="6">
    <location>
        <begin position="760"/>
        <end position="779"/>
    </location>
</feature>
<dbReference type="Pfam" id="PF02687">
    <property type="entry name" value="FtsX"/>
    <property type="match status" value="2"/>
</dbReference>
<feature type="domain" description="ABC3 transporter permease C-terminal" evidence="7">
    <location>
        <begin position="225"/>
        <end position="348"/>
    </location>
</feature>
<feature type="transmembrane region" description="Helical" evidence="6">
    <location>
        <begin position="371"/>
        <end position="387"/>
    </location>
</feature>
<comment type="caution">
    <text evidence="9">The sequence shown here is derived from an EMBL/GenBank/DDBJ whole genome shotgun (WGS) entry which is preliminary data.</text>
</comment>
<dbReference type="GO" id="GO:0005886">
    <property type="term" value="C:plasma membrane"/>
    <property type="evidence" value="ECO:0007669"/>
    <property type="project" value="UniProtKB-SubCell"/>
</dbReference>
<reference evidence="9 10" key="1">
    <citation type="submission" date="2019-12" db="EMBL/GenBank/DDBJ databases">
        <title>Litoreibacter badius sp. nov., a novel bacteriochlorophyll a-containing bacterium in the genus Litoreibacter.</title>
        <authorList>
            <person name="Kanamuro M."/>
            <person name="Takabe Y."/>
            <person name="Mori K."/>
            <person name="Takaichi S."/>
            <person name="Hanada S."/>
        </authorList>
    </citation>
    <scope>NUCLEOTIDE SEQUENCE [LARGE SCALE GENOMIC DNA]</scope>
    <source>
        <strain evidence="9 10">K6</strain>
    </source>
</reference>
<evidence type="ECO:0000256" key="6">
    <source>
        <dbReference type="SAM" id="Phobius"/>
    </source>
</evidence>
<feature type="transmembrane region" description="Helical" evidence="6">
    <location>
        <begin position="445"/>
        <end position="467"/>
    </location>
</feature>
<dbReference type="InterPro" id="IPR025857">
    <property type="entry name" value="MacB_PCD"/>
</dbReference>
<protein>
    <submittedName>
        <fullName evidence="9">ABC transporter permease</fullName>
    </submittedName>
</protein>
<proteinExistence type="predicted"/>
<dbReference type="Proteomes" id="UP000436822">
    <property type="component" value="Unassembled WGS sequence"/>
</dbReference>
<comment type="subcellular location">
    <subcellularLocation>
        <location evidence="1">Cell membrane</location>
        <topology evidence="1">Multi-pass membrane protein</topology>
    </subcellularLocation>
</comment>
<feature type="transmembrane region" description="Helical" evidence="6">
    <location>
        <begin position="717"/>
        <end position="740"/>
    </location>
</feature>
<keyword evidence="2" id="KW-1003">Cell membrane</keyword>
<evidence type="ECO:0000259" key="8">
    <source>
        <dbReference type="Pfam" id="PF12704"/>
    </source>
</evidence>
<evidence type="ECO:0000256" key="5">
    <source>
        <dbReference type="ARBA" id="ARBA00023136"/>
    </source>
</evidence>
<evidence type="ECO:0000256" key="2">
    <source>
        <dbReference type="ARBA" id="ARBA00022475"/>
    </source>
</evidence>
<evidence type="ECO:0000313" key="9">
    <source>
        <dbReference type="EMBL" id="GFE64958.1"/>
    </source>
</evidence>
<dbReference type="PANTHER" id="PTHR30287">
    <property type="entry name" value="MEMBRANE COMPONENT OF PREDICTED ABC SUPERFAMILY METABOLITE UPTAKE TRANSPORTER"/>
    <property type="match status" value="1"/>
</dbReference>
<keyword evidence="10" id="KW-1185">Reference proteome</keyword>
<dbReference type="PANTHER" id="PTHR30287:SF2">
    <property type="entry name" value="BLL1001 PROTEIN"/>
    <property type="match status" value="1"/>
</dbReference>
<dbReference type="RefSeq" id="WP_159806512.1">
    <property type="nucleotide sequence ID" value="NZ_BLJE01000002.1"/>
</dbReference>
<gene>
    <name evidence="9" type="ORF">KIN_20320</name>
</gene>
<feature type="transmembrane region" description="Helical" evidence="6">
    <location>
        <begin position="320"/>
        <end position="342"/>
    </location>
</feature>
<name>A0A6N6JI41_9RHOB</name>
<keyword evidence="4 6" id="KW-1133">Transmembrane helix</keyword>
<dbReference type="AlphaFoldDB" id="A0A6N6JI41"/>
<accession>A0A6N6JI41</accession>
<feature type="transmembrane region" description="Helical" evidence="6">
    <location>
        <begin position="666"/>
        <end position="687"/>
    </location>
</feature>
<evidence type="ECO:0000259" key="7">
    <source>
        <dbReference type="Pfam" id="PF02687"/>
    </source>
</evidence>
<keyword evidence="3 6" id="KW-0812">Transmembrane</keyword>
<evidence type="ECO:0000256" key="1">
    <source>
        <dbReference type="ARBA" id="ARBA00004651"/>
    </source>
</evidence>
<sequence length="798" mass="84735">MYRSALSALLAHWMRHKLQLFSLIVGLALATALWSGVQAINSEARDSYDRAASALGQDQLERLVMADGSPVPVSVYAELRRAGWRVSPVIEGSVDLAEGSARLVGIDPLTAPPQANAPALTDEDDPTRFLIEGLLIASPELAPRIPAELGAIETSSSIAVDTILTDISTAAERFGQTNPSYLLVAATQPADLPPLSEVASLQRVAGENPSDIARLTDSFHLNLTAFGLLSFAVGLFIVHAAIGLAFEQRRATFRTLRALGVPLRSLITLLAVELATFAIIAGLIGIALGYAIAAALLPNVAGTLRGLYGADVTGQLNFDALWAAAALGISLAGAAIAGAQALSRVARLPILAPAQPRAWARASAKALRRQSAAAAGLLALSVALAIFGSSLLAGFACLACLLVGAALALPGLLTWALDQAARFGQTALGEWLFADTRQQVPGLSLALMALLLALAANIGVGTMVGSFRGTFTGWLDQRLAAELYVSARSEAQAEDVRAFLEPRSDALLPIWSVETRISGLPAEVFGIVDHETYRNHWPLLDAEANVWDRIADGSGALINEQLARRDDLSPGDVVELEPSWTLPVVGIYSDYGNPSGQAIVADASLEARHPDIPKLRLAVRVDPEDAPALAEALRARFDLPGQGVINQDEIKQFSMNMFEQTFRVTGALNVLTLGVAAFAMLASLLTLASMRLPQLAPVWALGLTRAKLARFELARTLILALLTWVISIPVGLLLAWVLLSVVNVEAFGWKLPMEIFPSDWFRLGGLALLAACLATLWPIRSLARTPPSALLKVFAHER</sequence>
<evidence type="ECO:0000256" key="3">
    <source>
        <dbReference type="ARBA" id="ARBA00022692"/>
    </source>
</evidence>
<feature type="transmembrane region" description="Helical" evidence="6">
    <location>
        <begin position="393"/>
        <end position="417"/>
    </location>
</feature>
<dbReference type="EMBL" id="BLJE01000002">
    <property type="protein sequence ID" value="GFE64958.1"/>
    <property type="molecule type" value="Genomic_DNA"/>
</dbReference>
<feature type="transmembrane region" description="Helical" evidence="6">
    <location>
        <begin position="267"/>
        <end position="300"/>
    </location>
</feature>
<dbReference type="InterPro" id="IPR003838">
    <property type="entry name" value="ABC3_permease_C"/>
</dbReference>
<dbReference type="OrthoDB" id="343744at2"/>